<evidence type="ECO:0000313" key="8">
    <source>
        <dbReference type="Proteomes" id="UP000292408"/>
    </source>
</evidence>
<dbReference type="GO" id="GO:0003676">
    <property type="term" value="F:nucleic acid binding"/>
    <property type="evidence" value="ECO:0007669"/>
    <property type="project" value="InterPro"/>
</dbReference>
<gene>
    <name evidence="7" type="ORF">EV140_1993</name>
</gene>
<dbReference type="Gene3D" id="3.40.50.150">
    <property type="entry name" value="Vaccinia Virus protein VP39"/>
    <property type="match status" value="1"/>
</dbReference>
<protein>
    <submittedName>
        <fullName evidence="7">Methyltransferase family protein</fullName>
    </submittedName>
</protein>
<dbReference type="PROSITE" id="PS00092">
    <property type="entry name" value="N6_MTASE"/>
    <property type="match status" value="1"/>
</dbReference>
<dbReference type="Pfam" id="PF05175">
    <property type="entry name" value="MTS"/>
    <property type="match status" value="1"/>
</dbReference>
<dbReference type="AlphaFoldDB" id="A0A4Q7THD6"/>
<name>A0A4Q7THD6_9MICO</name>
<dbReference type="SUPFAM" id="SSF53335">
    <property type="entry name" value="S-adenosyl-L-methionine-dependent methyltransferases"/>
    <property type="match status" value="1"/>
</dbReference>
<dbReference type="OrthoDB" id="129465at2"/>
<comment type="caution">
    <text evidence="7">The sequence shown here is derived from an EMBL/GenBank/DDBJ whole genome shotgun (WGS) entry which is preliminary data.</text>
</comment>
<evidence type="ECO:0000256" key="2">
    <source>
        <dbReference type="ARBA" id="ARBA00022603"/>
    </source>
</evidence>
<dbReference type="CDD" id="cd02440">
    <property type="entry name" value="AdoMet_MTases"/>
    <property type="match status" value="1"/>
</dbReference>
<keyword evidence="2 7" id="KW-0489">Methyltransferase</keyword>
<evidence type="ECO:0000259" key="5">
    <source>
        <dbReference type="Pfam" id="PF05175"/>
    </source>
</evidence>
<dbReference type="EMBL" id="SGXT01000016">
    <property type="protein sequence ID" value="RZT59387.1"/>
    <property type="molecule type" value="Genomic_DNA"/>
</dbReference>
<feature type="domain" description="Methyltransferase small" evidence="5">
    <location>
        <begin position="169"/>
        <end position="296"/>
    </location>
</feature>
<keyword evidence="8" id="KW-1185">Reference proteome</keyword>
<dbReference type="InterPro" id="IPR007848">
    <property type="entry name" value="Small_mtfrase_dom"/>
</dbReference>
<evidence type="ECO:0000313" key="7">
    <source>
        <dbReference type="EMBL" id="RZT59387.1"/>
    </source>
</evidence>
<feature type="domain" description="DUF7059" evidence="6">
    <location>
        <begin position="44"/>
        <end position="124"/>
    </location>
</feature>
<dbReference type="PANTHER" id="PTHR45875:SF1">
    <property type="entry name" value="METHYLTRANSFERASE N6AMT1"/>
    <property type="match status" value="1"/>
</dbReference>
<dbReference type="PANTHER" id="PTHR45875">
    <property type="entry name" value="METHYLTRANSFERASE N6AMT1"/>
    <property type="match status" value="1"/>
</dbReference>
<dbReference type="InterPro" id="IPR029063">
    <property type="entry name" value="SAM-dependent_MTases_sf"/>
</dbReference>
<dbReference type="InterPro" id="IPR052190">
    <property type="entry name" value="Euk-Arch_PrmC-MTase"/>
</dbReference>
<dbReference type="InterPro" id="IPR002052">
    <property type="entry name" value="DNA_methylase_N6_adenine_CS"/>
</dbReference>
<reference evidence="7 8" key="1">
    <citation type="journal article" date="2015" name="Stand. Genomic Sci.">
        <title>Genomic Encyclopedia of Bacterial and Archaeal Type Strains, Phase III: the genomes of soil and plant-associated and newly described type strains.</title>
        <authorList>
            <person name="Whitman W.B."/>
            <person name="Woyke T."/>
            <person name="Klenk H.P."/>
            <person name="Zhou Y."/>
            <person name="Lilburn T.G."/>
            <person name="Beck B.J."/>
            <person name="De Vos P."/>
            <person name="Vandamme P."/>
            <person name="Eisen J.A."/>
            <person name="Garrity G."/>
            <person name="Hugenholtz P."/>
            <person name="Kyrpides N.C."/>
        </authorList>
    </citation>
    <scope>NUCLEOTIDE SEQUENCE [LARGE SCALE GENOMIC DNA]</scope>
    <source>
        <strain evidence="7 8">AC4r</strain>
    </source>
</reference>
<dbReference type="GO" id="GO:0008757">
    <property type="term" value="F:S-adenosylmethionine-dependent methyltransferase activity"/>
    <property type="evidence" value="ECO:0007669"/>
    <property type="project" value="TreeGrafter"/>
</dbReference>
<dbReference type="GO" id="GO:0035657">
    <property type="term" value="C:eRF1 methyltransferase complex"/>
    <property type="evidence" value="ECO:0007669"/>
    <property type="project" value="TreeGrafter"/>
</dbReference>
<organism evidence="7 8">
    <name type="scientific">Microcella alkaliphila</name>
    <dbReference type="NCBI Taxonomy" id="279828"/>
    <lineage>
        <taxon>Bacteria</taxon>
        <taxon>Bacillati</taxon>
        <taxon>Actinomycetota</taxon>
        <taxon>Actinomycetes</taxon>
        <taxon>Micrococcales</taxon>
        <taxon>Microbacteriaceae</taxon>
        <taxon>Microcella</taxon>
    </lineage>
</organism>
<evidence type="ECO:0000256" key="3">
    <source>
        <dbReference type="ARBA" id="ARBA00022679"/>
    </source>
</evidence>
<dbReference type="InterPro" id="IPR055487">
    <property type="entry name" value="DUF7059"/>
</dbReference>
<proteinExistence type="inferred from homology"/>
<dbReference type="GO" id="GO:0032259">
    <property type="term" value="P:methylation"/>
    <property type="evidence" value="ECO:0007669"/>
    <property type="project" value="UniProtKB-KW"/>
</dbReference>
<dbReference type="Proteomes" id="UP000292408">
    <property type="component" value="Unassembled WGS sequence"/>
</dbReference>
<evidence type="ECO:0000256" key="1">
    <source>
        <dbReference type="ARBA" id="ARBA00006149"/>
    </source>
</evidence>
<accession>A0A4Q7THD6</accession>
<dbReference type="RefSeq" id="WP_130283478.1">
    <property type="nucleotide sequence ID" value="NZ_SGXT01000016.1"/>
</dbReference>
<dbReference type="GO" id="GO:0008170">
    <property type="term" value="F:N-methyltransferase activity"/>
    <property type="evidence" value="ECO:0007669"/>
    <property type="project" value="UniProtKB-ARBA"/>
</dbReference>
<evidence type="ECO:0000259" key="6">
    <source>
        <dbReference type="Pfam" id="PF23186"/>
    </source>
</evidence>
<evidence type="ECO:0000256" key="4">
    <source>
        <dbReference type="ARBA" id="ARBA00022691"/>
    </source>
</evidence>
<dbReference type="Pfam" id="PF23186">
    <property type="entry name" value="DUF7059"/>
    <property type="match status" value="1"/>
</dbReference>
<keyword evidence="4" id="KW-0949">S-adenosyl-L-methionine</keyword>
<dbReference type="GO" id="GO:0008276">
    <property type="term" value="F:protein methyltransferase activity"/>
    <property type="evidence" value="ECO:0007669"/>
    <property type="project" value="TreeGrafter"/>
</dbReference>
<sequence length="532" mass="56722">MDTKEDKEHSAPSIPRTANSGAHVIVRLTSPVSTSELRADLLDADYTVDRLRGLWGPVADAALGRDNPVPARRALAGLEHPAALMARLFLLGDLVDDDALGRAFPRTGAAGLRERGVLGADGRALVEVRPYSAVDTTGVVNWWVASDHGELVRRAPLSPDHVLGVGGASLTLAGLVPTSPARRVLDLGTGSGVQALHARRSADRVVATDLSDRALWLAALTLELSGVEGVELRHGDMFAPVAGERFDRIVSNPPFVITPRERGVDVLEYRDGGRVGDGIVDEFVRALPDHLEPGGTAHLLGNWEYRAGADGLDRVRGWVEAADLDAWVIERERQDVAEYAETWLRDGGVRTSSAAFEPLAEAWLDDFAARRVTHVGFGYLTLRRPPDESAPRLRRFERVATAAPSGASGLGDAIAAGFAAHDQIASLDEGAFARMHATVAPDVTEERHFWPGAEHPTVMRLVQGTGLGRVVDLNTGLGAVVGACDGELPIGVLVDAVAQLLDVDASALAAEVLPRLRELAVVGMITLADHRE</sequence>
<keyword evidence="3 7" id="KW-0808">Transferase</keyword>
<comment type="similarity">
    <text evidence="1">Belongs to the eukaryotic/archaeal PrmC-related family.</text>
</comment>